<name>A0A6V8MYN2_9BACT</name>
<evidence type="ECO:0000256" key="1">
    <source>
        <dbReference type="SAM" id="Phobius"/>
    </source>
</evidence>
<dbReference type="AlphaFoldDB" id="A0A6V8MYN2"/>
<feature type="transmembrane region" description="Helical" evidence="1">
    <location>
        <begin position="134"/>
        <end position="165"/>
    </location>
</feature>
<comment type="caution">
    <text evidence="2">The sequence shown here is derived from an EMBL/GenBank/DDBJ whole genome shotgun (WGS) entry which is preliminary data.</text>
</comment>
<keyword evidence="1" id="KW-1133">Transmembrane helix</keyword>
<organism evidence="2 3">
    <name type="scientific">Geomonas paludis</name>
    <dbReference type="NCBI Taxonomy" id="2740185"/>
    <lineage>
        <taxon>Bacteria</taxon>
        <taxon>Pseudomonadati</taxon>
        <taxon>Thermodesulfobacteriota</taxon>
        <taxon>Desulfuromonadia</taxon>
        <taxon>Geobacterales</taxon>
        <taxon>Geobacteraceae</taxon>
        <taxon>Geomonas</taxon>
    </lineage>
</organism>
<feature type="transmembrane region" description="Helical" evidence="1">
    <location>
        <begin position="105"/>
        <end position="127"/>
    </location>
</feature>
<keyword evidence="1" id="KW-0472">Membrane</keyword>
<accession>A0A6V8MYN2</accession>
<evidence type="ECO:0000313" key="3">
    <source>
        <dbReference type="Proteomes" id="UP000568888"/>
    </source>
</evidence>
<reference evidence="3" key="1">
    <citation type="submission" date="2020-06" db="EMBL/GenBank/DDBJ databases">
        <title>Draft genomic sequecing of Geomonas sp. Red736.</title>
        <authorList>
            <person name="Itoh H."/>
            <person name="Xu Z.X."/>
            <person name="Ushijima N."/>
            <person name="Masuda Y."/>
            <person name="Shiratori Y."/>
            <person name="Senoo K."/>
        </authorList>
    </citation>
    <scope>NUCLEOTIDE SEQUENCE [LARGE SCALE GENOMIC DNA]</scope>
    <source>
        <strain evidence="3">Red736</strain>
    </source>
</reference>
<feature type="transmembrane region" description="Helical" evidence="1">
    <location>
        <begin position="331"/>
        <end position="349"/>
    </location>
</feature>
<protein>
    <submittedName>
        <fullName evidence="2">Uncharacterized protein</fullName>
    </submittedName>
</protein>
<dbReference type="RefSeq" id="WP_183349317.1">
    <property type="nucleotide sequence ID" value="NZ_BLXY01000008.1"/>
</dbReference>
<feature type="transmembrane region" description="Helical" evidence="1">
    <location>
        <begin position="267"/>
        <end position="297"/>
    </location>
</feature>
<gene>
    <name evidence="2" type="ORF">GMPD_32550</name>
</gene>
<sequence>MEILVLLLKCLTLYLVALVPLWRQLPGYDAYHIGNMAGYRVAGLSLTRVFFAETGFPIPMLSLSLQWDLFGNKLEKFQRCHVLFIATLTPLVYLFALGVTGSDAVALAAASLYGLSFSFPINLNWFVEPEHYELFFTLLGGSVAFYGASTGSLPLAAGGAVLLGLSQLCKFPGLLSVWTLAYLCYARLPVRGETALVAACYAAPALLFVVVKLVLPKRPMQKVAAEGNFFARIFGYYYYRYRIDPKAYLKSMFSDRARDYSLQHLPLIFLTALFFCFGEPGAALLVGGAMLFLCLIFPLRMTLWYTHSLTVFLCIAAAYGMGIVVSAGSGLPLILFTATVPLCSAAIVRYPHFKRLFLPSGPAASPLTDIAAFMARLLKPEESWLFNVNNGYSNVYLMAGRGFTGFFCHVLMGAYGPGKINLDLMPPNLYQEGADIAAAFCTRPPTYVVQSPHEYPILNLFYLELACGVSYDIVDLSDNFVLYRLAPGVTPQPFDPDKYDARLLFDGEAGRRMMMSAVNTHHNRMALRAAAPR</sequence>
<feature type="transmembrane region" description="Helical" evidence="1">
    <location>
        <begin position="195"/>
        <end position="215"/>
    </location>
</feature>
<proteinExistence type="predicted"/>
<feature type="transmembrane region" description="Helical" evidence="1">
    <location>
        <begin position="82"/>
        <end position="99"/>
    </location>
</feature>
<keyword evidence="1" id="KW-0812">Transmembrane</keyword>
<feature type="transmembrane region" description="Helical" evidence="1">
    <location>
        <begin position="304"/>
        <end position="325"/>
    </location>
</feature>
<evidence type="ECO:0000313" key="2">
    <source>
        <dbReference type="EMBL" id="GFO65336.1"/>
    </source>
</evidence>
<dbReference type="EMBL" id="BLXY01000008">
    <property type="protein sequence ID" value="GFO65336.1"/>
    <property type="molecule type" value="Genomic_DNA"/>
</dbReference>
<dbReference type="Proteomes" id="UP000568888">
    <property type="component" value="Unassembled WGS sequence"/>
</dbReference>